<evidence type="ECO:0000256" key="3">
    <source>
        <dbReference type="ARBA" id="ARBA00022448"/>
    </source>
</evidence>
<evidence type="ECO:0000256" key="7">
    <source>
        <dbReference type="ARBA" id="ARBA00023136"/>
    </source>
</evidence>
<feature type="transmembrane region" description="Helical" evidence="8">
    <location>
        <begin position="238"/>
        <end position="267"/>
    </location>
</feature>
<evidence type="ECO:0000256" key="2">
    <source>
        <dbReference type="ARBA" id="ARBA00009773"/>
    </source>
</evidence>
<feature type="transmembrane region" description="Helical" evidence="8">
    <location>
        <begin position="279"/>
        <end position="297"/>
    </location>
</feature>
<keyword evidence="4" id="KW-1003">Cell membrane</keyword>
<reference evidence="9" key="1">
    <citation type="submission" date="2021-09" db="EMBL/GenBank/DDBJ databases">
        <title>Genome of Aequorivita sp. strain F64183.</title>
        <authorList>
            <person name="Wang Y."/>
        </authorList>
    </citation>
    <scope>NUCLEOTIDE SEQUENCE</scope>
    <source>
        <strain evidence="9">F64183</strain>
    </source>
</reference>
<proteinExistence type="inferred from homology"/>
<evidence type="ECO:0000313" key="10">
    <source>
        <dbReference type="Proteomes" id="UP001139462"/>
    </source>
</evidence>
<comment type="similarity">
    <text evidence="2">Belongs to the autoinducer-2 exporter (AI-2E) (TC 2.A.86) family.</text>
</comment>
<feature type="transmembrane region" description="Helical" evidence="8">
    <location>
        <begin position="35"/>
        <end position="56"/>
    </location>
</feature>
<keyword evidence="7 8" id="KW-0472">Membrane</keyword>
<evidence type="ECO:0000256" key="8">
    <source>
        <dbReference type="SAM" id="Phobius"/>
    </source>
</evidence>
<feature type="transmembrane region" description="Helical" evidence="8">
    <location>
        <begin position="317"/>
        <end position="343"/>
    </location>
</feature>
<evidence type="ECO:0000256" key="5">
    <source>
        <dbReference type="ARBA" id="ARBA00022692"/>
    </source>
</evidence>
<comment type="caution">
    <text evidence="9">The sequence shown here is derived from an EMBL/GenBank/DDBJ whole genome shotgun (WGS) entry which is preliminary data.</text>
</comment>
<sequence>MKVTARAITLGILRALAVLVGICILFWILHEIQALILYIGLAIVLSLIGRPVVVFLKDKLKFTNTLASITTLLLIIGVFSLVLSIFIPIIIEQGKHISQINFDEVKRDLNELNIQASDYLGVDHFQLVEAVKRTSYAKNLDVDIIPSFVDILFGNIGSTVIGLFSVLFILFFLLKDEGLIARSVLSFAKNKNEARFKRILIKIKELLSRYFIGIVFQILILALFYSVLLLYIDINDAIAVALICAFLNIIPYLGPLIGWGLMLLVIVSNNLAADFSSELLPLLVIVTVGYSIAQIFDNFISQPVIFGHSVRSHPLEIFISIIMAGFIFGIPGMILAVPTYTAIKVIAKEFLSEYKVVKRLTRNLY</sequence>
<keyword evidence="5 8" id="KW-0812">Transmembrane</keyword>
<comment type="subcellular location">
    <subcellularLocation>
        <location evidence="1">Cell membrane</location>
        <topology evidence="1">Multi-pass membrane protein</topology>
    </subcellularLocation>
</comment>
<dbReference type="Pfam" id="PF01594">
    <property type="entry name" value="AI-2E_transport"/>
    <property type="match status" value="1"/>
</dbReference>
<dbReference type="AlphaFoldDB" id="A0A9X1QZE1"/>
<dbReference type="EMBL" id="JAIRBB010000002">
    <property type="protein sequence ID" value="MCG2430370.1"/>
    <property type="molecule type" value="Genomic_DNA"/>
</dbReference>
<feature type="transmembrane region" description="Helical" evidence="8">
    <location>
        <begin position="7"/>
        <end position="29"/>
    </location>
</feature>
<protein>
    <submittedName>
        <fullName evidence="9">AI-2E family transporter</fullName>
    </submittedName>
</protein>
<keyword evidence="3" id="KW-0813">Transport</keyword>
<feature type="transmembrane region" description="Helical" evidence="8">
    <location>
        <begin position="68"/>
        <end position="91"/>
    </location>
</feature>
<evidence type="ECO:0000313" key="9">
    <source>
        <dbReference type="EMBL" id="MCG2430370.1"/>
    </source>
</evidence>
<keyword evidence="6 8" id="KW-1133">Transmembrane helix</keyword>
<dbReference type="GO" id="GO:0005886">
    <property type="term" value="C:plasma membrane"/>
    <property type="evidence" value="ECO:0007669"/>
    <property type="project" value="UniProtKB-SubCell"/>
</dbReference>
<dbReference type="InterPro" id="IPR002549">
    <property type="entry name" value="AI-2E-like"/>
</dbReference>
<evidence type="ECO:0000256" key="1">
    <source>
        <dbReference type="ARBA" id="ARBA00004651"/>
    </source>
</evidence>
<name>A0A9X1QZE1_9FLAO</name>
<organism evidence="9 10">
    <name type="scientific">Aequorivita xiaoshiensis</name>
    <dbReference type="NCBI Taxonomy" id="2874476"/>
    <lineage>
        <taxon>Bacteria</taxon>
        <taxon>Pseudomonadati</taxon>
        <taxon>Bacteroidota</taxon>
        <taxon>Flavobacteriia</taxon>
        <taxon>Flavobacteriales</taxon>
        <taxon>Flavobacteriaceae</taxon>
        <taxon>Aequorivita</taxon>
    </lineage>
</organism>
<dbReference type="PANTHER" id="PTHR21716">
    <property type="entry name" value="TRANSMEMBRANE PROTEIN"/>
    <property type="match status" value="1"/>
</dbReference>
<accession>A0A9X1QZE1</accession>
<dbReference type="RefSeq" id="WP_237607069.1">
    <property type="nucleotide sequence ID" value="NZ_JAIRBB010000002.1"/>
</dbReference>
<dbReference type="PANTHER" id="PTHR21716:SF53">
    <property type="entry name" value="PERMEASE PERM-RELATED"/>
    <property type="match status" value="1"/>
</dbReference>
<keyword evidence="10" id="KW-1185">Reference proteome</keyword>
<dbReference type="Proteomes" id="UP001139462">
    <property type="component" value="Unassembled WGS sequence"/>
</dbReference>
<evidence type="ECO:0000256" key="4">
    <source>
        <dbReference type="ARBA" id="ARBA00022475"/>
    </source>
</evidence>
<gene>
    <name evidence="9" type="ORF">K8344_04490</name>
</gene>
<feature type="transmembrane region" description="Helical" evidence="8">
    <location>
        <begin position="151"/>
        <end position="174"/>
    </location>
</feature>
<evidence type="ECO:0000256" key="6">
    <source>
        <dbReference type="ARBA" id="ARBA00022989"/>
    </source>
</evidence>
<feature type="transmembrane region" description="Helical" evidence="8">
    <location>
        <begin position="210"/>
        <end position="232"/>
    </location>
</feature>